<evidence type="ECO:0000256" key="4">
    <source>
        <dbReference type="ARBA" id="ARBA00022679"/>
    </source>
</evidence>
<feature type="region of interest" description="Disordered" evidence="9">
    <location>
        <begin position="283"/>
        <end position="345"/>
    </location>
</feature>
<keyword evidence="3" id="KW-0489">Methyltransferase</keyword>
<dbReference type="GO" id="GO:0005634">
    <property type="term" value="C:nucleus"/>
    <property type="evidence" value="ECO:0007669"/>
    <property type="project" value="UniProtKB-SubCell"/>
</dbReference>
<feature type="domain" description="SET" evidence="10">
    <location>
        <begin position="694"/>
        <end position="839"/>
    </location>
</feature>
<evidence type="ECO:0000256" key="7">
    <source>
        <dbReference type="ARBA" id="ARBA00023242"/>
    </source>
</evidence>
<dbReference type="Pfam" id="PF00856">
    <property type="entry name" value="SET"/>
    <property type="match status" value="1"/>
</dbReference>
<dbReference type="SUPFAM" id="SSF88697">
    <property type="entry name" value="PUA domain-like"/>
    <property type="match status" value="1"/>
</dbReference>
<dbReference type="Pfam" id="PF05033">
    <property type="entry name" value="Pre-SET"/>
    <property type="match status" value="1"/>
</dbReference>
<dbReference type="InterPro" id="IPR025794">
    <property type="entry name" value="H3-K9-MeTrfase_plant"/>
</dbReference>
<dbReference type="Pfam" id="PF02182">
    <property type="entry name" value="SAD_SRA"/>
    <property type="match status" value="1"/>
</dbReference>
<name>A0A4Y7IIK4_PAPSO</name>
<evidence type="ECO:0000259" key="10">
    <source>
        <dbReference type="PROSITE" id="PS50280"/>
    </source>
</evidence>
<gene>
    <name evidence="14" type="ORF">C5167_040217</name>
</gene>
<evidence type="ECO:0008006" key="16">
    <source>
        <dbReference type="Google" id="ProtNLM"/>
    </source>
</evidence>
<evidence type="ECO:0000259" key="13">
    <source>
        <dbReference type="PROSITE" id="PS51015"/>
    </source>
</evidence>
<dbReference type="InterPro" id="IPR051357">
    <property type="entry name" value="H3K9_HMTase_SUVAR3-9"/>
</dbReference>
<dbReference type="Gene3D" id="2.170.270.10">
    <property type="entry name" value="SET domain"/>
    <property type="match status" value="1"/>
</dbReference>
<keyword evidence="2" id="KW-0158">Chromosome</keyword>
<dbReference type="InterPro" id="IPR046341">
    <property type="entry name" value="SET_dom_sf"/>
</dbReference>
<dbReference type="GO" id="GO:0032259">
    <property type="term" value="P:methylation"/>
    <property type="evidence" value="ECO:0007669"/>
    <property type="project" value="UniProtKB-KW"/>
</dbReference>
<dbReference type="AlphaFoldDB" id="A0A4Y7IIK4"/>
<dbReference type="SMART" id="SM00466">
    <property type="entry name" value="SRA"/>
    <property type="match status" value="1"/>
</dbReference>
<feature type="compositionally biased region" description="Low complexity" evidence="9">
    <location>
        <begin position="194"/>
        <end position="204"/>
    </location>
</feature>
<dbReference type="PANTHER" id="PTHR45660">
    <property type="entry name" value="HISTONE-LYSINE N-METHYLTRANSFERASE SETMAR"/>
    <property type="match status" value="1"/>
</dbReference>
<keyword evidence="5" id="KW-0949">S-adenosyl-L-methionine</keyword>
<feature type="compositionally biased region" description="Basic and acidic residues" evidence="9">
    <location>
        <begin position="303"/>
        <end position="317"/>
    </location>
</feature>
<feature type="compositionally biased region" description="Polar residues" evidence="9">
    <location>
        <begin position="329"/>
        <end position="345"/>
    </location>
</feature>
<protein>
    <recommendedName>
        <fullName evidence="16">Histone-lysine N-methyltransferase</fullName>
    </recommendedName>
</protein>
<dbReference type="InterPro" id="IPR036987">
    <property type="entry name" value="SRA-YDG_sf"/>
</dbReference>
<organism evidence="14 15">
    <name type="scientific">Papaver somniferum</name>
    <name type="common">Opium poppy</name>
    <dbReference type="NCBI Taxonomy" id="3469"/>
    <lineage>
        <taxon>Eukaryota</taxon>
        <taxon>Viridiplantae</taxon>
        <taxon>Streptophyta</taxon>
        <taxon>Embryophyta</taxon>
        <taxon>Tracheophyta</taxon>
        <taxon>Spermatophyta</taxon>
        <taxon>Magnoliopsida</taxon>
        <taxon>Ranunculales</taxon>
        <taxon>Papaveraceae</taxon>
        <taxon>Papaveroideae</taxon>
        <taxon>Papaver</taxon>
    </lineage>
</organism>
<evidence type="ECO:0000256" key="8">
    <source>
        <dbReference type="PROSITE-ProRule" id="PRU00358"/>
    </source>
</evidence>
<dbReference type="SMART" id="SM00468">
    <property type="entry name" value="PreSET"/>
    <property type="match status" value="1"/>
</dbReference>
<sequence>MMETLKRPSPAMMESVYGVTSGLDKYKRKRVSSIRDFPTDCFRGAARLEPLVSKSLDHQIELVVSAVKAVETKDVVELSKSLNQMEFQEPTMGSDGLQPQLVMDFVAKDASVPLKAAVGDETSCLNMGSSLKEFPARRRVPAIRDYPIGLSNVPRFSDESLKETSADSDRVKSDPDVMETKAECSVEENDSKSSDTSNTNTSHTSLSKIFDEEIADSGKKWGGQSVTISRSKSLKRKDFEDSVCAENQGGRSIILGTSGERMVIQALMAAKYCPWREGKVDVKSTTTQGTTRHPVKNQGSVPYRRDGEKDARGHDDMIENISSVPRPPCSTSSVIPSRRPISNNGNVVTRSKVRETLRLFQTMFRKLLQGEESKSKVRGALPKRIDLLTFTEMKTQGKCVNTATKILGHVPGVEIGDEFHYRVELCIIGLHGQMQGGIDYVTKDGRNVATSVVSSGGYDDIDNFDVLLYSGHGGNPVRGNKLAEDQKLERGNLALKNSINAKTPVRVIRGFKEMKGPDSLNTRGKNMGITYTYDGLYLVNGYWKEKGRYGNNVFMFELRRMPGQPELALREVQKLKLSNVREGLCVDDISQGEEKMRICAVNTLDSEKLPPFKYIAKMKYTSRHNLIPLRRGCGCTDGCSNSKKCLCTVMNGGGIPYNYNGAIVETKTLVYECGPLCKCPPSCHNRVSQHGIKFQLEIFKTKSKGWGVRSLNSIPSGSFICEYTGELLAEKEADQRTGNDEYLFDLGRSNNQNKGDGFSNLIPPDLQSTSISCENGEDEGFTIDALRYGNVCRFINHSCSPNLIAQNVLYDHADKRMPHIMLFAGDNISPLQELTYDYNYVVDSVHDSAGNIKIKECHCGSIECTGRIKRCIDLLQQSIVEGGKPFTAEEICAAVVQKYARKRIGHVRVQNMIYAISAVREDKEWLSGCGTFQVKFIRLYNLDRRMQHMLFAGEDIPSLQELTYDYNYVKQFLAKIVHTTVSPKGKKVRSVCSPYLVV</sequence>
<dbReference type="SUPFAM" id="SSF82199">
    <property type="entry name" value="SET domain"/>
    <property type="match status" value="1"/>
</dbReference>
<dbReference type="InterPro" id="IPR003105">
    <property type="entry name" value="SRA_YDG"/>
</dbReference>
<evidence type="ECO:0000256" key="9">
    <source>
        <dbReference type="SAM" id="MobiDB-lite"/>
    </source>
</evidence>
<feature type="domain" description="Pre-SET" evidence="11">
    <location>
        <begin position="631"/>
        <end position="691"/>
    </location>
</feature>
<dbReference type="PROSITE" id="PS50867">
    <property type="entry name" value="PRE_SET"/>
    <property type="match status" value="1"/>
</dbReference>
<dbReference type="PROSITE" id="PS51575">
    <property type="entry name" value="SAM_MT43_SUVAR39_2"/>
    <property type="match status" value="1"/>
</dbReference>
<evidence type="ECO:0000256" key="6">
    <source>
        <dbReference type="ARBA" id="ARBA00022853"/>
    </source>
</evidence>
<evidence type="ECO:0000259" key="11">
    <source>
        <dbReference type="PROSITE" id="PS50867"/>
    </source>
</evidence>
<dbReference type="GO" id="GO:0042054">
    <property type="term" value="F:histone methyltransferase activity"/>
    <property type="evidence" value="ECO:0007669"/>
    <property type="project" value="InterPro"/>
</dbReference>
<evidence type="ECO:0000256" key="2">
    <source>
        <dbReference type="ARBA" id="ARBA00022454"/>
    </source>
</evidence>
<dbReference type="Gramene" id="RZC47268">
    <property type="protein sequence ID" value="RZC47268"/>
    <property type="gene ID" value="C5167_040217"/>
</dbReference>
<feature type="compositionally biased region" description="Basic and acidic residues" evidence="9">
    <location>
        <begin position="159"/>
        <end position="193"/>
    </location>
</feature>
<dbReference type="GO" id="GO:0005694">
    <property type="term" value="C:chromosome"/>
    <property type="evidence" value="ECO:0007669"/>
    <property type="project" value="UniProtKB-SubCell"/>
</dbReference>
<dbReference type="PANTHER" id="PTHR45660:SF46">
    <property type="entry name" value="HISTONE-LYSINE N-METHYLTRANSFERASE, H3 LYSINE-9 SPECIFIC SUVH6"/>
    <property type="match status" value="1"/>
</dbReference>
<dbReference type="Proteomes" id="UP000316621">
    <property type="component" value="Chromosome 1"/>
</dbReference>
<dbReference type="GO" id="GO:0008270">
    <property type="term" value="F:zinc ion binding"/>
    <property type="evidence" value="ECO:0007669"/>
    <property type="project" value="InterPro"/>
</dbReference>
<keyword evidence="7 8" id="KW-0539">Nucleus</keyword>
<keyword evidence="6" id="KW-0156">Chromatin regulator</keyword>
<dbReference type="InterPro" id="IPR015947">
    <property type="entry name" value="PUA-like_sf"/>
</dbReference>
<evidence type="ECO:0000256" key="1">
    <source>
        <dbReference type="ARBA" id="ARBA00004286"/>
    </source>
</evidence>
<accession>A0A4Y7IIK4</accession>
<feature type="domain" description="YDG" evidence="13">
    <location>
        <begin position="408"/>
        <end position="560"/>
    </location>
</feature>
<dbReference type="InterPro" id="IPR007728">
    <property type="entry name" value="Pre-SET_dom"/>
</dbReference>
<keyword evidence="4" id="KW-0808">Transferase</keyword>
<dbReference type="SMART" id="SM00317">
    <property type="entry name" value="SET"/>
    <property type="match status" value="1"/>
</dbReference>
<evidence type="ECO:0000256" key="3">
    <source>
        <dbReference type="ARBA" id="ARBA00022603"/>
    </source>
</evidence>
<keyword evidence="15" id="KW-1185">Reference proteome</keyword>
<proteinExistence type="predicted"/>
<dbReference type="PROSITE" id="PS51015">
    <property type="entry name" value="YDG"/>
    <property type="match status" value="1"/>
</dbReference>
<dbReference type="GO" id="GO:0003690">
    <property type="term" value="F:double-stranded DNA binding"/>
    <property type="evidence" value="ECO:0007669"/>
    <property type="project" value="TreeGrafter"/>
</dbReference>
<evidence type="ECO:0000313" key="15">
    <source>
        <dbReference type="Proteomes" id="UP000316621"/>
    </source>
</evidence>
<dbReference type="PROSITE" id="PS50868">
    <property type="entry name" value="POST_SET"/>
    <property type="match status" value="1"/>
</dbReference>
<dbReference type="InterPro" id="IPR001214">
    <property type="entry name" value="SET_dom"/>
</dbReference>
<dbReference type="Gene3D" id="2.30.280.10">
    <property type="entry name" value="SRA-YDG"/>
    <property type="match status" value="1"/>
</dbReference>
<feature type="region of interest" description="Disordered" evidence="9">
    <location>
        <begin position="159"/>
        <end position="204"/>
    </location>
</feature>
<evidence type="ECO:0000313" key="14">
    <source>
        <dbReference type="EMBL" id="RZC47268.1"/>
    </source>
</evidence>
<comment type="subcellular location">
    <subcellularLocation>
        <location evidence="1">Chromosome</location>
    </subcellularLocation>
    <subcellularLocation>
        <location evidence="8">Nucleus</location>
    </subcellularLocation>
</comment>
<dbReference type="PROSITE" id="PS50280">
    <property type="entry name" value="SET"/>
    <property type="match status" value="1"/>
</dbReference>
<dbReference type="STRING" id="3469.A0A4Y7IIK4"/>
<evidence type="ECO:0000259" key="12">
    <source>
        <dbReference type="PROSITE" id="PS50868"/>
    </source>
</evidence>
<dbReference type="InterPro" id="IPR003616">
    <property type="entry name" value="Post-SET_dom"/>
</dbReference>
<feature type="domain" description="Post-SET" evidence="12">
    <location>
        <begin position="853"/>
        <end position="869"/>
    </location>
</feature>
<reference evidence="14 15" key="1">
    <citation type="journal article" date="2018" name="Science">
        <title>The opium poppy genome and morphinan production.</title>
        <authorList>
            <person name="Guo L."/>
            <person name="Winzer T."/>
            <person name="Yang X."/>
            <person name="Li Y."/>
            <person name="Ning Z."/>
            <person name="He Z."/>
            <person name="Teodor R."/>
            <person name="Lu Y."/>
            <person name="Bowser T.A."/>
            <person name="Graham I.A."/>
            <person name="Ye K."/>
        </authorList>
    </citation>
    <scope>NUCLEOTIDE SEQUENCE [LARGE SCALE GENOMIC DNA]</scope>
    <source>
        <strain evidence="15">cv. HN1</strain>
        <tissue evidence="14">Leaves</tissue>
    </source>
</reference>
<dbReference type="EMBL" id="CM010715">
    <property type="protein sequence ID" value="RZC47268.1"/>
    <property type="molecule type" value="Genomic_DNA"/>
</dbReference>
<evidence type="ECO:0000256" key="5">
    <source>
        <dbReference type="ARBA" id="ARBA00022691"/>
    </source>
</evidence>